<reference evidence="2 3" key="1">
    <citation type="journal article" date="2012" name="Genome Biol.">
        <title>Genome and low-iron response of an oceanic diatom adapted to chronic iron limitation.</title>
        <authorList>
            <person name="Lommer M."/>
            <person name="Specht M."/>
            <person name="Roy A.S."/>
            <person name="Kraemer L."/>
            <person name="Andreson R."/>
            <person name="Gutowska M.A."/>
            <person name="Wolf J."/>
            <person name="Bergner S.V."/>
            <person name="Schilhabel M.B."/>
            <person name="Klostermeier U.C."/>
            <person name="Beiko R.G."/>
            <person name="Rosenstiel P."/>
            <person name="Hippler M."/>
            <person name="Laroche J."/>
        </authorList>
    </citation>
    <scope>NUCLEOTIDE SEQUENCE [LARGE SCALE GENOMIC DNA]</scope>
    <source>
        <strain evidence="2 3">CCMP1005</strain>
    </source>
</reference>
<feature type="compositionally biased region" description="Basic residues" evidence="1">
    <location>
        <begin position="1"/>
        <end position="17"/>
    </location>
</feature>
<gene>
    <name evidence="2" type="ORF">THAOC_18305</name>
</gene>
<name>K0SSL1_THAOC</name>
<comment type="caution">
    <text evidence="2">The sequence shown here is derived from an EMBL/GenBank/DDBJ whole genome shotgun (WGS) entry which is preliminary data.</text>
</comment>
<evidence type="ECO:0000313" key="2">
    <source>
        <dbReference type="EMBL" id="EJK61252.1"/>
    </source>
</evidence>
<dbReference type="AlphaFoldDB" id="K0SSL1"/>
<proteinExistence type="predicted"/>
<sequence>MRVQRSRLHPNLGHHRLNSNSEEPMAKMALWHHTRRRRWRDQHRRRQRPARSVDRSEAVAQSTPLGPCSSGSMSLVSGRRHGDGSFGGGSNSNPEEPMAETASHDAAAATRSKPTAAASRSEYGQIGGGSPINTAGPAAAAVCHSSAATVTAPARLAAARATVAKEIAQHILTVATAEPHPAASSASAS</sequence>
<protein>
    <submittedName>
        <fullName evidence="2">Uncharacterized protein</fullName>
    </submittedName>
</protein>
<feature type="compositionally biased region" description="Low complexity" evidence="1">
    <location>
        <begin position="99"/>
        <end position="121"/>
    </location>
</feature>
<dbReference type="Proteomes" id="UP000266841">
    <property type="component" value="Unassembled WGS sequence"/>
</dbReference>
<evidence type="ECO:0000313" key="3">
    <source>
        <dbReference type="Proteomes" id="UP000266841"/>
    </source>
</evidence>
<dbReference type="EMBL" id="AGNL01020252">
    <property type="protein sequence ID" value="EJK61252.1"/>
    <property type="molecule type" value="Genomic_DNA"/>
</dbReference>
<keyword evidence="3" id="KW-1185">Reference proteome</keyword>
<feature type="region of interest" description="Disordered" evidence="1">
    <location>
        <begin position="1"/>
        <end position="137"/>
    </location>
</feature>
<evidence type="ECO:0000256" key="1">
    <source>
        <dbReference type="SAM" id="MobiDB-lite"/>
    </source>
</evidence>
<feature type="compositionally biased region" description="Polar residues" evidence="1">
    <location>
        <begin position="59"/>
        <end position="75"/>
    </location>
</feature>
<organism evidence="2 3">
    <name type="scientific">Thalassiosira oceanica</name>
    <name type="common">Marine diatom</name>
    <dbReference type="NCBI Taxonomy" id="159749"/>
    <lineage>
        <taxon>Eukaryota</taxon>
        <taxon>Sar</taxon>
        <taxon>Stramenopiles</taxon>
        <taxon>Ochrophyta</taxon>
        <taxon>Bacillariophyta</taxon>
        <taxon>Coscinodiscophyceae</taxon>
        <taxon>Thalassiosirophycidae</taxon>
        <taxon>Thalassiosirales</taxon>
        <taxon>Thalassiosiraceae</taxon>
        <taxon>Thalassiosira</taxon>
    </lineage>
</organism>
<accession>K0SSL1</accession>
<feature type="compositionally biased region" description="Basic residues" evidence="1">
    <location>
        <begin position="30"/>
        <end position="49"/>
    </location>
</feature>